<evidence type="ECO:0000313" key="3">
    <source>
        <dbReference type="Proteomes" id="UP001318300"/>
    </source>
</evidence>
<organism evidence="2 3">
    <name type="scientific">Curtobacterium salicis</name>
    <dbReference type="NCBI Taxonomy" id="1779862"/>
    <lineage>
        <taxon>Bacteria</taxon>
        <taxon>Bacillati</taxon>
        <taxon>Actinomycetota</taxon>
        <taxon>Actinomycetes</taxon>
        <taxon>Micrococcales</taxon>
        <taxon>Microbacteriaceae</taxon>
        <taxon>Curtobacterium</taxon>
    </lineage>
</organism>
<dbReference type="Proteomes" id="UP001318300">
    <property type="component" value="Unassembled WGS sequence"/>
</dbReference>
<feature type="compositionally biased region" description="Basic and acidic residues" evidence="1">
    <location>
        <begin position="25"/>
        <end position="34"/>
    </location>
</feature>
<reference evidence="2 3" key="1">
    <citation type="submission" date="2020-03" db="EMBL/GenBank/DDBJ databases">
        <title>Above-ground endophytic microbial communities from plants in different locations in the United States.</title>
        <authorList>
            <person name="Frank C."/>
        </authorList>
    </citation>
    <scope>NUCLEOTIDE SEQUENCE [LARGE SCALE GENOMIC DNA]</scope>
    <source>
        <strain evidence="2 3">WW7</strain>
    </source>
</reference>
<keyword evidence="3" id="KW-1185">Reference proteome</keyword>
<name>A0ABX0T6I9_9MICO</name>
<accession>A0ABX0T6I9</accession>
<dbReference type="EMBL" id="JAAOYO010000001">
    <property type="protein sequence ID" value="NII39484.1"/>
    <property type="molecule type" value="Genomic_DNA"/>
</dbReference>
<sequence length="134" mass="14910">MTEQTSSAAARARSEDLADTPAIEYTREDRRRPSETGQMIDHASRGNSICATEHDCRSLDDRTKELGVLDDIQSVWDERCPSSRIRVRVALGYGRGQGVDFVPTYGFRSKAVADHVVPQKPIGIHEVKFPHANS</sequence>
<feature type="region of interest" description="Disordered" evidence="1">
    <location>
        <begin position="1"/>
        <end position="46"/>
    </location>
</feature>
<gene>
    <name evidence="2" type="ORF">E9228_000103</name>
</gene>
<comment type="caution">
    <text evidence="2">The sequence shown here is derived from an EMBL/GenBank/DDBJ whole genome shotgun (WGS) entry which is preliminary data.</text>
</comment>
<proteinExistence type="predicted"/>
<protein>
    <submittedName>
        <fullName evidence="2">Uncharacterized protein</fullName>
    </submittedName>
</protein>
<evidence type="ECO:0000256" key="1">
    <source>
        <dbReference type="SAM" id="MobiDB-lite"/>
    </source>
</evidence>
<evidence type="ECO:0000313" key="2">
    <source>
        <dbReference type="EMBL" id="NII39484.1"/>
    </source>
</evidence>